<dbReference type="GO" id="GO:0015707">
    <property type="term" value="P:nitrite transport"/>
    <property type="evidence" value="ECO:0007669"/>
    <property type="project" value="TreeGrafter"/>
</dbReference>
<dbReference type="Pfam" id="PF01226">
    <property type="entry name" value="Form_Nir_trans"/>
    <property type="match status" value="1"/>
</dbReference>
<keyword evidence="9" id="KW-1185">Reference proteome</keyword>
<dbReference type="AlphaFoldDB" id="A0A0C3AA66"/>
<proteinExistence type="inferred from homology"/>
<evidence type="ECO:0008006" key="10">
    <source>
        <dbReference type="Google" id="ProtNLM"/>
    </source>
</evidence>
<dbReference type="InterPro" id="IPR000292">
    <property type="entry name" value="For/NO2_transpt"/>
</dbReference>
<reference evidence="9" key="2">
    <citation type="submission" date="2015-01" db="EMBL/GenBank/DDBJ databases">
        <title>Evolutionary Origins and Diversification of the Mycorrhizal Mutualists.</title>
        <authorList>
            <consortium name="DOE Joint Genome Institute"/>
            <consortium name="Mycorrhizal Genomics Consortium"/>
            <person name="Kohler A."/>
            <person name="Kuo A."/>
            <person name="Nagy L.G."/>
            <person name="Floudas D."/>
            <person name="Copeland A."/>
            <person name="Barry K.W."/>
            <person name="Cichocki N."/>
            <person name="Veneault-Fourrey C."/>
            <person name="LaButti K."/>
            <person name="Lindquist E.A."/>
            <person name="Lipzen A."/>
            <person name="Lundell T."/>
            <person name="Morin E."/>
            <person name="Murat C."/>
            <person name="Riley R."/>
            <person name="Ohm R."/>
            <person name="Sun H."/>
            <person name="Tunlid A."/>
            <person name="Henrissat B."/>
            <person name="Grigoriev I.V."/>
            <person name="Hibbett D.S."/>
            <person name="Martin F."/>
        </authorList>
    </citation>
    <scope>NUCLEOTIDE SEQUENCE [LARGE SCALE GENOMIC DNA]</scope>
    <source>
        <strain evidence="9">Foug A</strain>
    </source>
</reference>
<dbReference type="OrthoDB" id="4829at2759"/>
<protein>
    <recommendedName>
        <fullName evidence="10">Formate/nitrite transporter</fullName>
    </recommendedName>
</protein>
<feature type="transmembrane region" description="Helical" evidence="7">
    <location>
        <begin position="108"/>
        <end position="134"/>
    </location>
</feature>
<dbReference type="EMBL" id="KN822047">
    <property type="protein sequence ID" value="KIM61797.1"/>
    <property type="molecule type" value="Genomic_DNA"/>
</dbReference>
<feature type="transmembrane region" description="Helical" evidence="7">
    <location>
        <begin position="32"/>
        <end position="53"/>
    </location>
</feature>
<keyword evidence="3 7" id="KW-0812">Transmembrane</keyword>
<dbReference type="STRING" id="1036808.A0A0C3AA66"/>
<evidence type="ECO:0000256" key="4">
    <source>
        <dbReference type="ARBA" id="ARBA00022989"/>
    </source>
</evidence>
<dbReference type="GO" id="GO:0015513">
    <property type="term" value="F:high-affinity secondary active nitrite transmembrane transporter activity"/>
    <property type="evidence" value="ECO:0007669"/>
    <property type="project" value="TreeGrafter"/>
</dbReference>
<keyword evidence="2" id="KW-0813">Transport</keyword>
<accession>A0A0C3AA66</accession>
<dbReference type="Proteomes" id="UP000053989">
    <property type="component" value="Unassembled WGS sequence"/>
</dbReference>
<dbReference type="InParanoid" id="A0A0C3AA66"/>
<dbReference type="HOGENOM" id="CLU_036896_0_0_1"/>
<evidence type="ECO:0000256" key="3">
    <source>
        <dbReference type="ARBA" id="ARBA00022692"/>
    </source>
</evidence>
<feature type="transmembrane region" description="Helical" evidence="7">
    <location>
        <begin position="162"/>
        <end position="181"/>
    </location>
</feature>
<evidence type="ECO:0000313" key="9">
    <source>
        <dbReference type="Proteomes" id="UP000053989"/>
    </source>
</evidence>
<evidence type="ECO:0000256" key="1">
    <source>
        <dbReference type="ARBA" id="ARBA00004141"/>
    </source>
</evidence>
<dbReference type="PANTHER" id="PTHR30520:SF6">
    <property type="entry name" value="FORMATE_NITRATE FAMILY TRANSPORTER (EUROFUNG)"/>
    <property type="match status" value="1"/>
</dbReference>
<keyword evidence="4 7" id="KW-1133">Transmembrane helix</keyword>
<dbReference type="Gene3D" id="1.20.1080.10">
    <property type="entry name" value="Glycerol uptake facilitator protein"/>
    <property type="match status" value="1"/>
</dbReference>
<dbReference type="FunFam" id="1.20.1080.10:FF:000011">
    <property type="entry name" value="Formate family transporter"/>
    <property type="match status" value="1"/>
</dbReference>
<feature type="transmembrane region" description="Helical" evidence="7">
    <location>
        <begin position="193"/>
        <end position="218"/>
    </location>
</feature>
<dbReference type="PANTHER" id="PTHR30520">
    <property type="entry name" value="FORMATE TRANSPORTER-RELATED"/>
    <property type="match status" value="1"/>
</dbReference>
<gene>
    <name evidence="8" type="ORF">SCLCIDRAFT_1215622</name>
</gene>
<organism evidence="8 9">
    <name type="scientific">Scleroderma citrinum Foug A</name>
    <dbReference type="NCBI Taxonomy" id="1036808"/>
    <lineage>
        <taxon>Eukaryota</taxon>
        <taxon>Fungi</taxon>
        <taxon>Dikarya</taxon>
        <taxon>Basidiomycota</taxon>
        <taxon>Agaricomycotina</taxon>
        <taxon>Agaricomycetes</taxon>
        <taxon>Agaricomycetidae</taxon>
        <taxon>Boletales</taxon>
        <taxon>Sclerodermatineae</taxon>
        <taxon>Sclerodermataceae</taxon>
        <taxon>Scleroderma</taxon>
    </lineage>
</organism>
<comment type="similarity">
    <text evidence="6">Belongs to the FNT transporter (TC 1.A.16) family.</text>
</comment>
<evidence type="ECO:0000256" key="2">
    <source>
        <dbReference type="ARBA" id="ARBA00022448"/>
    </source>
</evidence>
<keyword evidence="5 7" id="KW-0472">Membrane</keyword>
<evidence type="ECO:0000256" key="6">
    <source>
        <dbReference type="ARBA" id="ARBA00049660"/>
    </source>
</evidence>
<dbReference type="InterPro" id="IPR023271">
    <property type="entry name" value="Aquaporin-like"/>
</dbReference>
<evidence type="ECO:0000313" key="8">
    <source>
        <dbReference type="EMBL" id="KIM61797.1"/>
    </source>
</evidence>
<feature type="transmembrane region" description="Helical" evidence="7">
    <location>
        <begin position="65"/>
        <end position="87"/>
    </location>
</feature>
<evidence type="ECO:0000256" key="5">
    <source>
        <dbReference type="ARBA" id="ARBA00023136"/>
    </source>
</evidence>
<name>A0A0C3AA66_9AGAM</name>
<evidence type="ECO:0000256" key="7">
    <source>
        <dbReference type="SAM" id="Phobius"/>
    </source>
</evidence>
<reference evidence="8 9" key="1">
    <citation type="submission" date="2014-04" db="EMBL/GenBank/DDBJ databases">
        <authorList>
            <consortium name="DOE Joint Genome Institute"/>
            <person name="Kuo A."/>
            <person name="Kohler A."/>
            <person name="Nagy L.G."/>
            <person name="Floudas D."/>
            <person name="Copeland A."/>
            <person name="Barry K.W."/>
            <person name="Cichocki N."/>
            <person name="Veneault-Fourrey C."/>
            <person name="LaButti K."/>
            <person name="Lindquist E.A."/>
            <person name="Lipzen A."/>
            <person name="Lundell T."/>
            <person name="Morin E."/>
            <person name="Murat C."/>
            <person name="Sun H."/>
            <person name="Tunlid A."/>
            <person name="Henrissat B."/>
            <person name="Grigoriev I.V."/>
            <person name="Hibbett D.S."/>
            <person name="Martin F."/>
            <person name="Nordberg H.P."/>
            <person name="Cantor M.N."/>
            <person name="Hua S.X."/>
        </authorList>
    </citation>
    <scope>NUCLEOTIDE SEQUENCE [LARGE SCALE GENOMIC DNA]</scope>
    <source>
        <strain evidence="8 9">Foug A</strain>
    </source>
</reference>
<comment type="subcellular location">
    <subcellularLocation>
        <location evidence="1">Membrane</location>
        <topology evidence="1">Multi-pass membrane protein</topology>
    </subcellularLocation>
</comment>
<feature type="transmembrane region" description="Helical" evidence="7">
    <location>
        <begin position="238"/>
        <end position="261"/>
    </location>
</feature>
<dbReference type="GO" id="GO:0005886">
    <property type="term" value="C:plasma membrane"/>
    <property type="evidence" value="ECO:0007669"/>
    <property type="project" value="TreeGrafter"/>
</dbReference>
<sequence length="286" mass="31189">MEPPSTLTPAEVSVALVKQAVERHNTRYDKTFFKAVLAGVMLSFGGLLDLIISGGSPSLNSANPGLVKVLGGFVFPVGLVMLVLQGFDLLTSNLMTFSMAVATGKLPLWSLLVNWIIVTFGNLVGSLFFAAVLAKSDGLITADPYATYIRNFAVTKAITPEWYQIFLRGIGCNWLVCIAIWQSIGARDTLSKIVAAWFPIWVFVACGFDHVVANMFSLPLGIMLHAKLTTAYYIKKSLIASWLGNLIGALCVGLPAVYFYLWDRKAETLTNAEEGRVDRKDLNDSP</sequence>